<reference evidence="8" key="1">
    <citation type="submission" date="2019-08" db="EMBL/GenBank/DDBJ databases">
        <authorList>
            <person name="Kucharzyk K."/>
            <person name="Murdoch R.W."/>
            <person name="Higgins S."/>
            <person name="Loffler F."/>
        </authorList>
    </citation>
    <scope>NUCLEOTIDE SEQUENCE</scope>
</reference>
<dbReference type="InterPro" id="IPR002541">
    <property type="entry name" value="Cyt_c_assembly"/>
</dbReference>
<evidence type="ECO:0000256" key="2">
    <source>
        <dbReference type="ARBA" id="ARBA00022692"/>
    </source>
</evidence>
<sequence>MYILSDNLVAIGFGLLLAGMLMGALWAKEAWGDFWTWDPKETWAFTTAVFYLVFIHLRRITKTQNMAAYFLIISFILLLITWLGVSYLPIAEGSMHTY</sequence>
<gene>
    <name evidence="8" type="primary">ccsA_25</name>
    <name evidence="8" type="ORF">SDC9_193081</name>
</gene>
<dbReference type="EMBL" id="VSSQ01105490">
    <property type="protein sequence ID" value="MPN45514.1"/>
    <property type="molecule type" value="Genomic_DNA"/>
</dbReference>
<evidence type="ECO:0000256" key="5">
    <source>
        <dbReference type="ARBA" id="ARBA00023136"/>
    </source>
</evidence>
<keyword evidence="4 6" id="KW-1133">Transmembrane helix</keyword>
<dbReference type="GO" id="GO:0017004">
    <property type="term" value="P:cytochrome complex assembly"/>
    <property type="evidence" value="ECO:0007669"/>
    <property type="project" value="UniProtKB-KW"/>
</dbReference>
<evidence type="ECO:0000256" key="1">
    <source>
        <dbReference type="ARBA" id="ARBA00004141"/>
    </source>
</evidence>
<evidence type="ECO:0000256" key="3">
    <source>
        <dbReference type="ARBA" id="ARBA00022748"/>
    </source>
</evidence>
<comment type="caution">
    <text evidence="8">The sequence shown here is derived from an EMBL/GenBank/DDBJ whole genome shotgun (WGS) entry which is preliminary data.</text>
</comment>
<dbReference type="InterPro" id="IPR045062">
    <property type="entry name" value="Cyt_c_biogenesis_CcsA/CcmC"/>
</dbReference>
<dbReference type="PANTHER" id="PTHR30071">
    <property type="entry name" value="HEME EXPORTER PROTEIN C"/>
    <property type="match status" value="1"/>
</dbReference>
<proteinExistence type="predicted"/>
<feature type="domain" description="Cytochrome c assembly protein" evidence="7">
    <location>
        <begin position="6"/>
        <end position="88"/>
    </location>
</feature>
<evidence type="ECO:0000313" key="8">
    <source>
        <dbReference type="EMBL" id="MPN45514.1"/>
    </source>
</evidence>
<comment type="subcellular location">
    <subcellularLocation>
        <location evidence="1">Membrane</location>
        <topology evidence="1">Multi-pass membrane protein</topology>
    </subcellularLocation>
</comment>
<dbReference type="GO" id="GO:0020037">
    <property type="term" value="F:heme binding"/>
    <property type="evidence" value="ECO:0007669"/>
    <property type="project" value="InterPro"/>
</dbReference>
<keyword evidence="5 6" id="KW-0472">Membrane</keyword>
<feature type="transmembrane region" description="Helical" evidence="6">
    <location>
        <begin position="67"/>
        <end position="90"/>
    </location>
</feature>
<dbReference type="PANTHER" id="PTHR30071:SF1">
    <property type="entry name" value="CYTOCHROME B_B6 PROTEIN-RELATED"/>
    <property type="match status" value="1"/>
</dbReference>
<keyword evidence="2 6" id="KW-0812">Transmembrane</keyword>
<dbReference type="AlphaFoldDB" id="A0A645IB15"/>
<accession>A0A645IB15</accession>
<feature type="transmembrane region" description="Helical" evidence="6">
    <location>
        <begin position="43"/>
        <end position="60"/>
    </location>
</feature>
<dbReference type="GO" id="GO:0005886">
    <property type="term" value="C:plasma membrane"/>
    <property type="evidence" value="ECO:0007669"/>
    <property type="project" value="TreeGrafter"/>
</dbReference>
<protein>
    <submittedName>
        <fullName evidence="8">Cytochrome c biogenesis protein CcsA</fullName>
    </submittedName>
</protein>
<keyword evidence="3" id="KW-0201">Cytochrome c-type biogenesis</keyword>
<name>A0A645IB15_9ZZZZ</name>
<organism evidence="8">
    <name type="scientific">bioreactor metagenome</name>
    <dbReference type="NCBI Taxonomy" id="1076179"/>
    <lineage>
        <taxon>unclassified sequences</taxon>
        <taxon>metagenomes</taxon>
        <taxon>ecological metagenomes</taxon>
    </lineage>
</organism>
<dbReference type="Pfam" id="PF01578">
    <property type="entry name" value="Cytochrom_C_asm"/>
    <property type="match status" value="1"/>
</dbReference>
<evidence type="ECO:0000256" key="4">
    <source>
        <dbReference type="ARBA" id="ARBA00022989"/>
    </source>
</evidence>
<evidence type="ECO:0000259" key="7">
    <source>
        <dbReference type="Pfam" id="PF01578"/>
    </source>
</evidence>
<evidence type="ECO:0000256" key="6">
    <source>
        <dbReference type="SAM" id="Phobius"/>
    </source>
</evidence>